<dbReference type="AlphaFoldDB" id="A0A2U1MYS1"/>
<dbReference type="STRING" id="35608.A0A2U1MYS1"/>
<gene>
    <name evidence="1" type="ORF">CTI12_AA326670</name>
</gene>
<comment type="caution">
    <text evidence="1">The sequence shown here is derived from an EMBL/GenBank/DDBJ whole genome shotgun (WGS) entry which is preliminary data.</text>
</comment>
<accession>A0A2U1MYS1</accession>
<reference evidence="1 2" key="1">
    <citation type="journal article" date="2018" name="Mol. Plant">
        <title>The genome of Artemisia annua provides insight into the evolution of Asteraceae family and artemisinin biosynthesis.</title>
        <authorList>
            <person name="Shen Q."/>
            <person name="Zhang L."/>
            <person name="Liao Z."/>
            <person name="Wang S."/>
            <person name="Yan T."/>
            <person name="Shi P."/>
            <person name="Liu M."/>
            <person name="Fu X."/>
            <person name="Pan Q."/>
            <person name="Wang Y."/>
            <person name="Lv Z."/>
            <person name="Lu X."/>
            <person name="Zhang F."/>
            <person name="Jiang W."/>
            <person name="Ma Y."/>
            <person name="Chen M."/>
            <person name="Hao X."/>
            <person name="Li L."/>
            <person name="Tang Y."/>
            <person name="Lv G."/>
            <person name="Zhou Y."/>
            <person name="Sun X."/>
            <person name="Brodelius P.E."/>
            <person name="Rose J.K.C."/>
            <person name="Tang K."/>
        </authorList>
    </citation>
    <scope>NUCLEOTIDE SEQUENCE [LARGE SCALE GENOMIC DNA]</scope>
    <source>
        <strain evidence="2">cv. Huhao1</strain>
        <tissue evidence="1">Leaf</tissue>
    </source>
</reference>
<proteinExistence type="predicted"/>
<dbReference type="OrthoDB" id="424794at2759"/>
<dbReference type="Proteomes" id="UP000245207">
    <property type="component" value="Unassembled WGS sequence"/>
</dbReference>
<name>A0A2U1MYS1_ARTAN</name>
<evidence type="ECO:0000313" key="2">
    <source>
        <dbReference type="Proteomes" id="UP000245207"/>
    </source>
</evidence>
<protein>
    <submittedName>
        <fullName evidence="1">Pseudouridine synthase family protein</fullName>
    </submittedName>
</protein>
<keyword evidence="2" id="KW-1185">Reference proteome</keyword>
<dbReference type="EMBL" id="PKPP01004037">
    <property type="protein sequence ID" value="PWA66393.1"/>
    <property type="molecule type" value="Genomic_DNA"/>
</dbReference>
<organism evidence="1 2">
    <name type="scientific">Artemisia annua</name>
    <name type="common">Sweet wormwood</name>
    <dbReference type="NCBI Taxonomy" id="35608"/>
    <lineage>
        <taxon>Eukaryota</taxon>
        <taxon>Viridiplantae</taxon>
        <taxon>Streptophyta</taxon>
        <taxon>Embryophyta</taxon>
        <taxon>Tracheophyta</taxon>
        <taxon>Spermatophyta</taxon>
        <taxon>Magnoliopsida</taxon>
        <taxon>eudicotyledons</taxon>
        <taxon>Gunneridae</taxon>
        <taxon>Pentapetalae</taxon>
        <taxon>asterids</taxon>
        <taxon>campanulids</taxon>
        <taxon>Asterales</taxon>
        <taxon>Asteraceae</taxon>
        <taxon>Asteroideae</taxon>
        <taxon>Anthemideae</taxon>
        <taxon>Artemisiinae</taxon>
        <taxon>Artemisia</taxon>
    </lineage>
</organism>
<evidence type="ECO:0000313" key="1">
    <source>
        <dbReference type="EMBL" id="PWA66393.1"/>
    </source>
</evidence>
<sequence>MTFFYSFSGVGNVFRYDQHCVHAMYRHNAASYIQSSQQLCNGKMDQSTYNAISTEYLRFIIRLKVFCIARFIGTILDLVLNVPITCTRCIFCVSEIASDHEEERFFEFLSTYFRVMQTKSSSSKKKVHLVCPTPPSTATPEEMKLYQEVTDPLVLKKRPSVKGITVRYAANYCEICS</sequence>